<dbReference type="Proteomes" id="UP000335636">
    <property type="component" value="Unassembled WGS sequence"/>
</dbReference>
<keyword evidence="2" id="KW-1185">Reference proteome</keyword>
<organism evidence="1 2">
    <name type="scientific">Marmota monax</name>
    <name type="common">Woodchuck</name>
    <dbReference type="NCBI Taxonomy" id="9995"/>
    <lineage>
        <taxon>Eukaryota</taxon>
        <taxon>Metazoa</taxon>
        <taxon>Chordata</taxon>
        <taxon>Craniata</taxon>
        <taxon>Vertebrata</taxon>
        <taxon>Euteleostomi</taxon>
        <taxon>Mammalia</taxon>
        <taxon>Eutheria</taxon>
        <taxon>Euarchontoglires</taxon>
        <taxon>Glires</taxon>
        <taxon>Rodentia</taxon>
        <taxon>Sciuromorpha</taxon>
        <taxon>Sciuridae</taxon>
        <taxon>Xerinae</taxon>
        <taxon>Marmotini</taxon>
        <taxon>Marmota</taxon>
    </lineage>
</organism>
<feature type="non-terminal residue" evidence="1">
    <location>
        <position position="51"/>
    </location>
</feature>
<gene>
    <name evidence="1" type="ORF">MONAX_5E021829</name>
</gene>
<dbReference type="EMBL" id="CABDUW010003528">
    <property type="protein sequence ID" value="VTJ89374.1"/>
    <property type="molecule type" value="Genomic_DNA"/>
</dbReference>
<accession>A0A5E4D590</accession>
<sequence length="51" mass="5883">MAELDLHEWFSSKLDLEPKEEILTLLGGMAMELSFSFYLANEAVQHPLEEE</sequence>
<evidence type="ECO:0000313" key="2">
    <source>
        <dbReference type="Proteomes" id="UP000335636"/>
    </source>
</evidence>
<evidence type="ECO:0000313" key="1">
    <source>
        <dbReference type="EMBL" id="VTJ89374.1"/>
    </source>
</evidence>
<proteinExistence type="predicted"/>
<protein>
    <submittedName>
        <fullName evidence="1">Uncharacterized protein</fullName>
    </submittedName>
</protein>
<name>A0A5E4D590_MARMO</name>
<comment type="caution">
    <text evidence="1">The sequence shown here is derived from an EMBL/GenBank/DDBJ whole genome shotgun (WGS) entry which is preliminary data.</text>
</comment>
<dbReference type="AlphaFoldDB" id="A0A5E4D590"/>
<reference evidence="1" key="1">
    <citation type="submission" date="2019-04" db="EMBL/GenBank/DDBJ databases">
        <authorList>
            <person name="Alioto T."/>
            <person name="Alioto T."/>
        </authorList>
    </citation>
    <scope>NUCLEOTIDE SEQUENCE [LARGE SCALE GENOMIC DNA]</scope>
</reference>